<dbReference type="FunFam" id="3.90.79.10:FF:000024">
    <property type="entry name" value="ADP-ribose pyrophosphatase"/>
    <property type="match status" value="1"/>
</dbReference>
<sequence length="182" mass="19957">MASSEVGEKTLGVTTVFSGRVLTVEVHEVELPGGGRTSREVVRHPGAVAVVAETDEGHVVLVDQFRYPIGRMSKEVPAGKLEPGEDPLACAKRELEEETGYRAGHWKFVTRFFTSPGFSDEVMYVYYATGLTPGASHPDEDEFLEVSSMSPKEVRHGLASGLFCDAKTLVALQWWAGRRSEK</sequence>
<dbReference type="OrthoDB" id="9806150at2"/>
<dbReference type="KEGG" id="kyr:CVV65_09685"/>
<gene>
    <name evidence="4" type="ORF">CVV65_09685</name>
</gene>
<dbReference type="EMBL" id="CP024955">
    <property type="protein sequence ID" value="ATY85165.1"/>
    <property type="molecule type" value="Genomic_DNA"/>
</dbReference>
<dbReference type="SUPFAM" id="SSF55811">
    <property type="entry name" value="Nudix"/>
    <property type="match status" value="1"/>
</dbReference>
<dbReference type="GO" id="GO:0016787">
    <property type="term" value="F:hydrolase activity"/>
    <property type="evidence" value="ECO:0007669"/>
    <property type="project" value="UniProtKB-KW"/>
</dbReference>
<dbReference type="GO" id="GO:0019693">
    <property type="term" value="P:ribose phosphate metabolic process"/>
    <property type="evidence" value="ECO:0007669"/>
    <property type="project" value="TreeGrafter"/>
</dbReference>
<dbReference type="AlphaFoldDB" id="A0A2K8N7T5"/>
<dbReference type="InterPro" id="IPR020084">
    <property type="entry name" value="NUDIX_hydrolase_CS"/>
</dbReference>
<keyword evidence="2" id="KW-0378">Hydrolase</keyword>
<evidence type="ECO:0000313" key="4">
    <source>
        <dbReference type="EMBL" id="ATY85165.1"/>
    </source>
</evidence>
<dbReference type="InterPro" id="IPR015797">
    <property type="entry name" value="NUDIX_hydrolase-like_dom_sf"/>
</dbReference>
<keyword evidence="5" id="KW-1185">Reference proteome</keyword>
<proteinExistence type="predicted"/>
<evidence type="ECO:0000259" key="3">
    <source>
        <dbReference type="PROSITE" id="PS51462"/>
    </source>
</evidence>
<evidence type="ECO:0000256" key="1">
    <source>
        <dbReference type="ARBA" id="ARBA00001946"/>
    </source>
</evidence>
<accession>A0A2K8N7T5</accession>
<dbReference type="CDD" id="cd03424">
    <property type="entry name" value="NUDIX_ADPRase_Nudt5_UGPPase_Nudt14"/>
    <property type="match status" value="1"/>
</dbReference>
<protein>
    <submittedName>
        <fullName evidence="4">ADP-ribose pyrophosphatase</fullName>
    </submittedName>
</protein>
<dbReference type="GO" id="GO:0006753">
    <property type="term" value="P:nucleoside phosphate metabolic process"/>
    <property type="evidence" value="ECO:0007669"/>
    <property type="project" value="TreeGrafter"/>
</dbReference>
<dbReference type="Pfam" id="PF00293">
    <property type="entry name" value="NUDIX"/>
    <property type="match status" value="1"/>
</dbReference>
<dbReference type="PROSITE" id="PS51462">
    <property type="entry name" value="NUDIX"/>
    <property type="match status" value="1"/>
</dbReference>
<dbReference type="RefSeq" id="WP_100667958.1">
    <property type="nucleotide sequence ID" value="NZ_CP024955.1"/>
</dbReference>
<dbReference type="Proteomes" id="UP000231932">
    <property type="component" value="Chromosome"/>
</dbReference>
<name>A0A2K8N7T5_9BACL</name>
<feature type="domain" description="Nudix hydrolase" evidence="3">
    <location>
        <begin position="42"/>
        <end position="171"/>
    </location>
</feature>
<comment type="cofactor">
    <cofactor evidence="1">
        <name>Mg(2+)</name>
        <dbReference type="ChEBI" id="CHEBI:18420"/>
    </cofactor>
</comment>
<dbReference type="PROSITE" id="PS00893">
    <property type="entry name" value="NUDIX_BOX"/>
    <property type="match status" value="1"/>
</dbReference>
<organism evidence="4 5">
    <name type="scientific">Kyrpidia spormannii</name>
    <dbReference type="NCBI Taxonomy" id="2055160"/>
    <lineage>
        <taxon>Bacteria</taxon>
        <taxon>Bacillati</taxon>
        <taxon>Bacillota</taxon>
        <taxon>Bacilli</taxon>
        <taxon>Bacillales</taxon>
        <taxon>Alicyclobacillaceae</taxon>
        <taxon>Kyrpidia</taxon>
    </lineage>
</organism>
<dbReference type="Gene3D" id="3.90.79.10">
    <property type="entry name" value="Nucleoside Triphosphate Pyrophosphohydrolase"/>
    <property type="match status" value="1"/>
</dbReference>
<dbReference type="PANTHER" id="PTHR11839:SF18">
    <property type="entry name" value="NUDIX HYDROLASE DOMAIN-CONTAINING PROTEIN"/>
    <property type="match status" value="1"/>
</dbReference>
<dbReference type="InterPro" id="IPR000086">
    <property type="entry name" value="NUDIX_hydrolase_dom"/>
</dbReference>
<dbReference type="GO" id="GO:0005829">
    <property type="term" value="C:cytosol"/>
    <property type="evidence" value="ECO:0007669"/>
    <property type="project" value="TreeGrafter"/>
</dbReference>
<reference evidence="5" key="1">
    <citation type="submission" date="2017-11" db="EMBL/GenBank/DDBJ databases">
        <title>Complete Genome Sequence of Kyrpidia sp. Strain EA-1, a thermophilic, hydrogen-oxidizing Bacterium, isolated from the Azores.</title>
        <authorList>
            <person name="Reiner J.E."/>
            <person name="Lapp C.J."/>
            <person name="Bunk B."/>
            <person name="Gescher J."/>
        </authorList>
    </citation>
    <scope>NUCLEOTIDE SEQUENCE [LARGE SCALE GENOMIC DNA]</scope>
    <source>
        <strain evidence="5">EA-1</strain>
    </source>
</reference>
<dbReference type="PANTHER" id="PTHR11839">
    <property type="entry name" value="UDP/ADP-SUGAR PYROPHOSPHATASE"/>
    <property type="match status" value="1"/>
</dbReference>
<evidence type="ECO:0000256" key="2">
    <source>
        <dbReference type="ARBA" id="ARBA00022801"/>
    </source>
</evidence>
<evidence type="ECO:0000313" key="5">
    <source>
        <dbReference type="Proteomes" id="UP000231932"/>
    </source>
</evidence>